<evidence type="ECO:0000259" key="10">
    <source>
        <dbReference type="PROSITE" id="PS50262"/>
    </source>
</evidence>
<dbReference type="InterPro" id="IPR050119">
    <property type="entry name" value="CCR1-9-like"/>
</dbReference>
<sequence length="414" mass="46479">MDENSTSYNATLENVTQEYFDYYGNCTGNNCNPIEMCEPDNSHELASMAVQVTVFIIAFLPGVIGNSLVIATFAKYRRVRLRCMTDVFLFYLAISDLFLLLTWPLETTETILGSWVLGDEMCKLNYGLCAINTYGGLLLLACISIDRYMLVVWAKAAQALRSSMLCYSKLAAIAVVVASFMLSWPELLTTSVNPESLRCEYIRNDYGNVRVKTWSRVAKITGFCVPCVAMLVCYRAIGHVLMQGRGKCFRRQKTLRLIVALIGLFLLFQLPYAIVLSIRIFTTRYTCELWSGIHLAEDITRSLAYVRCCLNPLLYALVGIRFRNDVMRFLRDCGCICSCLSHLTPKLEHGSSATLSSPPLTSTIPYDLNSPKFLLDTGKNPEGVPQVSYTPNIFFPSTFPELQKPGGIVYSTYQ</sequence>
<dbReference type="GO" id="GO:0060326">
    <property type="term" value="P:cell chemotaxis"/>
    <property type="evidence" value="ECO:0007669"/>
    <property type="project" value="TreeGrafter"/>
</dbReference>
<dbReference type="GO" id="GO:0007204">
    <property type="term" value="P:positive regulation of cytosolic calcium ion concentration"/>
    <property type="evidence" value="ECO:0007669"/>
    <property type="project" value="TreeGrafter"/>
</dbReference>
<proteinExistence type="inferred from homology"/>
<feature type="transmembrane region" description="Helical" evidence="9">
    <location>
        <begin position="257"/>
        <end position="282"/>
    </location>
</feature>
<evidence type="ECO:0000256" key="3">
    <source>
        <dbReference type="ARBA" id="ARBA00022989"/>
    </source>
</evidence>
<evidence type="ECO:0000256" key="7">
    <source>
        <dbReference type="ARBA" id="ARBA00023224"/>
    </source>
</evidence>
<accession>A0AA88NFV2</accession>
<evidence type="ECO:0000256" key="8">
    <source>
        <dbReference type="RuleBase" id="RU000688"/>
    </source>
</evidence>
<dbReference type="Proteomes" id="UP001187315">
    <property type="component" value="Unassembled WGS sequence"/>
</dbReference>
<comment type="caution">
    <text evidence="11">The sequence shown here is derived from an EMBL/GenBank/DDBJ whole genome shotgun (WGS) entry which is preliminary data.</text>
</comment>
<dbReference type="GO" id="GO:0009897">
    <property type="term" value="C:external side of plasma membrane"/>
    <property type="evidence" value="ECO:0007669"/>
    <property type="project" value="TreeGrafter"/>
</dbReference>
<dbReference type="AlphaFoldDB" id="A0AA88NFV2"/>
<dbReference type="GO" id="GO:0019957">
    <property type="term" value="F:C-C chemokine binding"/>
    <property type="evidence" value="ECO:0007669"/>
    <property type="project" value="TreeGrafter"/>
</dbReference>
<dbReference type="InterPro" id="IPR000276">
    <property type="entry name" value="GPCR_Rhodpsn"/>
</dbReference>
<dbReference type="PANTHER" id="PTHR10489:SF735">
    <property type="entry name" value="C-C CHEMOKINE RECEPTOR TYPE 10"/>
    <property type="match status" value="1"/>
</dbReference>
<dbReference type="InterPro" id="IPR017452">
    <property type="entry name" value="GPCR_Rhodpsn_7TM"/>
</dbReference>
<name>A0AA88NFV2_TACVA</name>
<feature type="transmembrane region" description="Helical" evidence="9">
    <location>
        <begin position="48"/>
        <end position="74"/>
    </location>
</feature>
<dbReference type="PROSITE" id="PS50262">
    <property type="entry name" value="G_PROTEIN_RECEP_F1_2"/>
    <property type="match status" value="1"/>
</dbReference>
<organism evidence="11 12">
    <name type="scientific">Tachysurus vachellii</name>
    <name type="common">Darkbarbel catfish</name>
    <name type="synonym">Pelteobagrus vachellii</name>
    <dbReference type="NCBI Taxonomy" id="175792"/>
    <lineage>
        <taxon>Eukaryota</taxon>
        <taxon>Metazoa</taxon>
        <taxon>Chordata</taxon>
        <taxon>Craniata</taxon>
        <taxon>Vertebrata</taxon>
        <taxon>Euteleostomi</taxon>
        <taxon>Actinopterygii</taxon>
        <taxon>Neopterygii</taxon>
        <taxon>Teleostei</taxon>
        <taxon>Ostariophysi</taxon>
        <taxon>Siluriformes</taxon>
        <taxon>Bagridae</taxon>
        <taxon>Tachysurus</taxon>
    </lineage>
</organism>
<evidence type="ECO:0000256" key="5">
    <source>
        <dbReference type="ARBA" id="ARBA00023136"/>
    </source>
</evidence>
<dbReference type="GO" id="GO:0006955">
    <property type="term" value="P:immune response"/>
    <property type="evidence" value="ECO:0007669"/>
    <property type="project" value="TreeGrafter"/>
</dbReference>
<keyword evidence="12" id="KW-1185">Reference proteome</keyword>
<feature type="domain" description="G-protein coupled receptors family 1 profile" evidence="10">
    <location>
        <begin position="65"/>
        <end position="315"/>
    </location>
</feature>
<keyword evidence="5 9" id="KW-0472">Membrane</keyword>
<evidence type="ECO:0000256" key="2">
    <source>
        <dbReference type="ARBA" id="ARBA00022692"/>
    </source>
</evidence>
<dbReference type="PRINTS" id="PR00237">
    <property type="entry name" value="GPCRRHODOPSN"/>
</dbReference>
<dbReference type="GO" id="GO:0019722">
    <property type="term" value="P:calcium-mediated signaling"/>
    <property type="evidence" value="ECO:0007669"/>
    <property type="project" value="TreeGrafter"/>
</dbReference>
<keyword evidence="2 8" id="KW-0812">Transmembrane</keyword>
<dbReference type="PROSITE" id="PS00237">
    <property type="entry name" value="G_PROTEIN_RECEP_F1_1"/>
    <property type="match status" value="1"/>
</dbReference>
<comment type="subcellular location">
    <subcellularLocation>
        <location evidence="1">Membrane</location>
    </subcellularLocation>
</comment>
<keyword evidence="7 8" id="KW-0807">Transducer</keyword>
<keyword evidence="6 8" id="KW-0675">Receptor</keyword>
<evidence type="ECO:0000256" key="6">
    <source>
        <dbReference type="ARBA" id="ARBA00023170"/>
    </source>
</evidence>
<evidence type="ECO:0000256" key="9">
    <source>
        <dbReference type="SAM" id="Phobius"/>
    </source>
</evidence>
<dbReference type="Gene3D" id="1.20.1070.10">
    <property type="entry name" value="Rhodopsin 7-helix transmembrane proteins"/>
    <property type="match status" value="1"/>
</dbReference>
<dbReference type="GO" id="GO:0016493">
    <property type="term" value="F:C-C chemokine receptor activity"/>
    <property type="evidence" value="ECO:0007669"/>
    <property type="project" value="TreeGrafter"/>
</dbReference>
<dbReference type="Pfam" id="PF00001">
    <property type="entry name" value="7tm_1"/>
    <property type="match status" value="1"/>
</dbReference>
<dbReference type="EMBL" id="JAVHJS010000006">
    <property type="protein sequence ID" value="KAK2855417.1"/>
    <property type="molecule type" value="Genomic_DNA"/>
</dbReference>
<feature type="transmembrane region" description="Helical" evidence="9">
    <location>
        <begin position="217"/>
        <end position="237"/>
    </location>
</feature>
<evidence type="ECO:0000313" key="12">
    <source>
        <dbReference type="Proteomes" id="UP001187315"/>
    </source>
</evidence>
<gene>
    <name evidence="11" type="ORF">Q7C36_007286</name>
</gene>
<keyword evidence="3 9" id="KW-1133">Transmembrane helix</keyword>
<evidence type="ECO:0000256" key="4">
    <source>
        <dbReference type="ARBA" id="ARBA00023040"/>
    </source>
</evidence>
<dbReference type="SUPFAM" id="SSF81321">
    <property type="entry name" value="Family A G protein-coupled receptor-like"/>
    <property type="match status" value="1"/>
</dbReference>
<feature type="transmembrane region" description="Helical" evidence="9">
    <location>
        <begin position="166"/>
        <end position="184"/>
    </location>
</feature>
<evidence type="ECO:0000256" key="1">
    <source>
        <dbReference type="ARBA" id="ARBA00004370"/>
    </source>
</evidence>
<reference evidence="11" key="1">
    <citation type="submission" date="2023-08" db="EMBL/GenBank/DDBJ databases">
        <title>Pelteobagrus vachellii genome.</title>
        <authorList>
            <person name="Liu H."/>
        </authorList>
    </citation>
    <scope>NUCLEOTIDE SEQUENCE</scope>
    <source>
        <strain evidence="11">PRFRI_2022a</strain>
        <tissue evidence="11">Muscle</tissue>
    </source>
</reference>
<keyword evidence="4 8" id="KW-0297">G-protein coupled receptor</keyword>
<feature type="transmembrane region" description="Helical" evidence="9">
    <location>
        <begin position="86"/>
        <end position="105"/>
    </location>
</feature>
<evidence type="ECO:0000313" key="11">
    <source>
        <dbReference type="EMBL" id="KAK2855417.1"/>
    </source>
</evidence>
<protein>
    <recommendedName>
        <fullName evidence="10">G-protein coupled receptors family 1 profile domain-containing protein</fullName>
    </recommendedName>
</protein>
<dbReference type="PANTHER" id="PTHR10489">
    <property type="entry name" value="CELL ADHESION MOLECULE"/>
    <property type="match status" value="1"/>
</dbReference>
<feature type="transmembrane region" description="Helical" evidence="9">
    <location>
        <begin position="125"/>
        <end position="145"/>
    </location>
</feature>
<comment type="similarity">
    <text evidence="8">Belongs to the G-protein coupled receptor 1 family.</text>
</comment>